<name>A0A1S1N0T7_9GAMM</name>
<comment type="caution">
    <text evidence="1">The sequence shown here is derived from an EMBL/GenBank/DDBJ whole genome shotgun (WGS) entry which is preliminary data.</text>
</comment>
<organism evidence="1 2">
    <name type="scientific">Pseudoalteromonas amylolytica</name>
    <dbReference type="NCBI Taxonomy" id="1859457"/>
    <lineage>
        <taxon>Bacteria</taxon>
        <taxon>Pseudomonadati</taxon>
        <taxon>Pseudomonadota</taxon>
        <taxon>Gammaproteobacteria</taxon>
        <taxon>Alteromonadales</taxon>
        <taxon>Pseudoalteromonadaceae</taxon>
        <taxon>Pseudoalteromonas</taxon>
    </lineage>
</organism>
<dbReference type="STRING" id="1859457.BET10_01825"/>
<dbReference type="Proteomes" id="UP000179786">
    <property type="component" value="Unassembled WGS sequence"/>
</dbReference>
<gene>
    <name evidence="1" type="ORF">BET10_01825</name>
</gene>
<accession>A0A1S1N0T7</accession>
<dbReference type="AlphaFoldDB" id="A0A1S1N0T7"/>
<sequence length="62" mass="7446">MTRNQRYELTMKNRGLSKRTLWLPDRCECEIKQMVEFLIENPDFIPAMARDLKTGRLKKCID</sequence>
<evidence type="ECO:0000313" key="2">
    <source>
        <dbReference type="Proteomes" id="UP000179786"/>
    </source>
</evidence>
<dbReference type="EMBL" id="MKJU01000002">
    <property type="protein sequence ID" value="OHU93255.1"/>
    <property type="molecule type" value="Genomic_DNA"/>
</dbReference>
<protein>
    <submittedName>
        <fullName evidence="1">Uncharacterized protein</fullName>
    </submittedName>
</protein>
<evidence type="ECO:0000313" key="1">
    <source>
        <dbReference type="EMBL" id="OHU93255.1"/>
    </source>
</evidence>
<proteinExistence type="predicted"/>
<dbReference type="OrthoDB" id="5895809at2"/>
<reference evidence="1 2" key="1">
    <citation type="submission" date="2016-09" db="EMBL/GenBank/DDBJ databases">
        <title>Pseudoalteromonas amylolytica sp. nov., isolated from the surface seawater.</title>
        <authorList>
            <person name="Wu Y.-H."/>
            <person name="Cheng H."/>
            <person name="Jin X.-B."/>
            <person name="Wang C.-S."/>
            <person name="Xu X.-W."/>
        </authorList>
    </citation>
    <scope>NUCLEOTIDE SEQUENCE [LARGE SCALE GENOMIC DNA]</scope>
    <source>
        <strain evidence="1 2">JW1</strain>
    </source>
</reference>
<keyword evidence="2" id="KW-1185">Reference proteome</keyword>